<protein>
    <submittedName>
        <fullName evidence="2">Putative GPI-anchored protein 27</fullName>
    </submittedName>
</protein>
<proteinExistence type="predicted"/>
<comment type="caution">
    <text evidence="2">The sequence shown here is derived from an EMBL/GenBank/DDBJ whole genome shotgun (WGS) entry which is preliminary data.</text>
</comment>
<reference evidence="2 3" key="1">
    <citation type="submission" date="2018-06" db="EMBL/GenBank/DDBJ databases">
        <title>Whole genome sequencing of Candida tropicalis (genome annotated by CSBL at Korea University).</title>
        <authorList>
            <person name="Ahn J."/>
        </authorList>
    </citation>
    <scope>NUCLEOTIDE SEQUENCE [LARGE SCALE GENOMIC DNA]</scope>
    <source>
        <strain evidence="2 3">ATCC 20962</strain>
    </source>
</reference>
<keyword evidence="3" id="KW-1185">Reference proteome</keyword>
<dbReference type="AlphaFoldDB" id="A0A367XPV6"/>
<name>A0A367XPV6_9ASCO</name>
<dbReference type="Proteomes" id="UP000253472">
    <property type="component" value="Unassembled WGS sequence"/>
</dbReference>
<gene>
    <name evidence="2" type="primary">PGA27_1</name>
    <name evidence="2" type="ORF">Cantr_03661</name>
</gene>
<feature type="region of interest" description="Disordered" evidence="1">
    <location>
        <begin position="211"/>
        <end position="236"/>
    </location>
</feature>
<feature type="compositionally biased region" description="Low complexity" evidence="1">
    <location>
        <begin position="381"/>
        <end position="395"/>
    </location>
</feature>
<evidence type="ECO:0000313" key="3">
    <source>
        <dbReference type="Proteomes" id="UP000253472"/>
    </source>
</evidence>
<evidence type="ECO:0000256" key="1">
    <source>
        <dbReference type="SAM" id="MobiDB-lite"/>
    </source>
</evidence>
<feature type="region of interest" description="Disordered" evidence="1">
    <location>
        <begin position="381"/>
        <end position="408"/>
    </location>
</feature>
<evidence type="ECO:0000313" key="2">
    <source>
        <dbReference type="EMBL" id="RCK55439.1"/>
    </source>
</evidence>
<sequence>MSDLQNTSQAPSNDTISLFLNHFQIFKDLLPYNDDKRPKIKETRPLIQVLKDGVPVNFNHVPALIIRKNVMTITLEAPATSELTIAEAPEATDSSLFMGERPRKSVNRMDPLDEIRRLEKLLLSLKKEMMDQQEMFKNQLMSIYHASPAERGSVLPTMTTLVTHTTTSLVVPSLADHMTTSMELHPSVDLNPTIATLSTSITSTTETLPASITSTTEPSPPPNHHHADKIHPKDIWNQKNPPNSVLIVPQFKYHQKDATVTAMAYSKPKQIIWTNFPTTTPHIFYQNNHFLFHHDEPTTAPEFVEEHELVQDQVEEAAEPEQLEVTEAQAEEEVGEIIEKTFFQARFNRHRTTFEDPFLDLMGPTRMVRAEPATTLITTTTSTTTTTTTTTTSTTQSAADSYTPRPQRRKSSVFQSACLDNPSFKFDVFDWIFENASCALNSMKMTILVVLSELVFLFLL</sequence>
<dbReference type="EMBL" id="QLNQ01000030">
    <property type="protein sequence ID" value="RCK55439.1"/>
    <property type="molecule type" value="Genomic_DNA"/>
</dbReference>
<dbReference type="OrthoDB" id="4012433at2759"/>
<accession>A0A367XPV6</accession>
<organism evidence="2 3">
    <name type="scientific">Candida viswanathii</name>
    <dbReference type="NCBI Taxonomy" id="5486"/>
    <lineage>
        <taxon>Eukaryota</taxon>
        <taxon>Fungi</taxon>
        <taxon>Dikarya</taxon>
        <taxon>Ascomycota</taxon>
        <taxon>Saccharomycotina</taxon>
        <taxon>Pichiomycetes</taxon>
        <taxon>Debaryomycetaceae</taxon>
        <taxon>Candida/Lodderomyces clade</taxon>
        <taxon>Candida</taxon>
    </lineage>
</organism>